<dbReference type="PANTHER" id="PTHR37804">
    <property type="entry name" value="CDAA REGULATORY PROTEIN CDAR"/>
    <property type="match status" value="1"/>
</dbReference>
<sequence>MRKGGPMGRLARMWNRENAVPKLIAFVLAVLLWFVAGAGTTDTPSSVLAPSAKVIHGVAVQVLYDEGVVVAVGGQPQVDLTLRGTRLDLMSPLLGGIRAFVDARGLGAGVYELPVQLENVPSGIIYDPVYATVRLERAASRQIQVTVRTTGTPKSGFAVGTMSSSPAQVTVSGPAEEVNRVAAVVAQVSVDGAVQPVKGRVPVAAVDSQGHSITGLRIEPDSVDLAVAVDAQSKVVPVTVELRNAPAGDLAVESWSVQPSKVTVTGPPDVLSRIDQVTGMVDVSGTTGDRTFTVHLRVPDGVRAIQPETIQVAVHVVPGKTTKAARVPVRVVGLEAGAQATVNPPEVSVTISGSTSHIAAMHASDLTATVDVTGQGPGTYRLPVAVKAPPWATLADVPSVQVTITAPSPAQSAGGGSG</sequence>
<gene>
    <name evidence="1" type="ORF">CVV65_01005</name>
</gene>
<dbReference type="Gene3D" id="2.170.120.30">
    <property type="match status" value="2"/>
</dbReference>
<dbReference type="RefSeq" id="WP_100666577.1">
    <property type="nucleotide sequence ID" value="NZ_CP024955.1"/>
</dbReference>
<dbReference type="KEGG" id="kyr:CVV65_01005"/>
<organism evidence="1 2">
    <name type="scientific">Kyrpidia spormannii</name>
    <dbReference type="NCBI Taxonomy" id="2055160"/>
    <lineage>
        <taxon>Bacteria</taxon>
        <taxon>Bacillati</taxon>
        <taxon>Bacillota</taxon>
        <taxon>Bacilli</taxon>
        <taxon>Bacillales</taxon>
        <taxon>Alicyclobacillaceae</taxon>
        <taxon>Kyrpidia</taxon>
    </lineage>
</organism>
<accession>A0A2K8N2G0</accession>
<dbReference type="Pfam" id="PF07949">
    <property type="entry name" value="YbbR"/>
    <property type="match status" value="3"/>
</dbReference>
<proteinExistence type="predicted"/>
<evidence type="ECO:0000313" key="1">
    <source>
        <dbReference type="EMBL" id="ATY83734.1"/>
    </source>
</evidence>
<dbReference type="InterPro" id="IPR053154">
    <property type="entry name" value="c-di-AMP_regulator"/>
</dbReference>
<dbReference type="PANTHER" id="PTHR37804:SF1">
    <property type="entry name" value="CDAA REGULATORY PROTEIN CDAR"/>
    <property type="match status" value="1"/>
</dbReference>
<dbReference type="EMBL" id="CP024955">
    <property type="protein sequence ID" value="ATY83734.1"/>
    <property type="molecule type" value="Genomic_DNA"/>
</dbReference>
<dbReference type="OrthoDB" id="1013291at2"/>
<name>A0A2K8N2G0_9BACL</name>
<evidence type="ECO:0008006" key="3">
    <source>
        <dbReference type="Google" id="ProtNLM"/>
    </source>
</evidence>
<evidence type="ECO:0000313" key="2">
    <source>
        <dbReference type="Proteomes" id="UP000231932"/>
    </source>
</evidence>
<reference evidence="2" key="1">
    <citation type="submission" date="2017-11" db="EMBL/GenBank/DDBJ databases">
        <title>Complete Genome Sequence of Kyrpidia sp. Strain EA-1, a thermophilic, hydrogen-oxidizing Bacterium, isolated from the Azores.</title>
        <authorList>
            <person name="Reiner J.E."/>
            <person name="Lapp C.J."/>
            <person name="Bunk B."/>
            <person name="Gescher J."/>
        </authorList>
    </citation>
    <scope>NUCLEOTIDE SEQUENCE [LARGE SCALE GENOMIC DNA]</scope>
    <source>
        <strain evidence="2">EA-1</strain>
    </source>
</reference>
<keyword evidence="2" id="KW-1185">Reference proteome</keyword>
<protein>
    <recommendedName>
        <fullName evidence="3">YbbR-like domain-containing protein</fullName>
    </recommendedName>
</protein>
<dbReference type="InterPro" id="IPR012505">
    <property type="entry name" value="YbbR"/>
</dbReference>
<dbReference type="AlphaFoldDB" id="A0A2K8N2G0"/>
<dbReference type="Gene3D" id="2.170.120.40">
    <property type="entry name" value="YbbR-like domain"/>
    <property type="match status" value="2"/>
</dbReference>
<dbReference type="Proteomes" id="UP000231932">
    <property type="component" value="Chromosome"/>
</dbReference>